<dbReference type="Proteomes" id="UP000245207">
    <property type="component" value="Unassembled WGS sequence"/>
</dbReference>
<reference evidence="2 3" key="1">
    <citation type="journal article" date="2018" name="Mol. Plant">
        <title>The genome of Artemisia annua provides insight into the evolution of Asteraceae family and artemisinin biosynthesis.</title>
        <authorList>
            <person name="Shen Q."/>
            <person name="Zhang L."/>
            <person name="Liao Z."/>
            <person name="Wang S."/>
            <person name="Yan T."/>
            <person name="Shi P."/>
            <person name="Liu M."/>
            <person name="Fu X."/>
            <person name="Pan Q."/>
            <person name="Wang Y."/>
            <person name="Lv Z."/>
            <person name="Lu X."/>
            <person name="Zhang F."/>
            <person name="Jiang W."/>
            <person name="Ma Y."/>
            <person name="Chen M."/>
            <person name="Hao X."/>
            <person name="Li L."/>
            <person name="Tang Y."/>
            <person name="Lv G."/>
            <person name="Zhou Y."/>
            <person name="Sun X."/>
            <person name="Brodelius P.E."/>
            <person name="Rose J.K.C."/>
            <person name="Tang K."/>
        </authorList>
    </citation>
    <scope>NUCLEOTIDE SEQUENCE [LARGE SCALE GENOMIC DNA]</scope>
    <source>
        <strain evidence="3">cv. Huhao1</strain>
        <tissue evidence="2">Leaf</tissue>
    </source>
</reference>
<comment type="caution">
    <text evidence="2">The sequence shown here is derived from an EMBL/GenBank/DDBJ whole genome shotgun (WGS) entry which is preliminary data.</text>
</comment>
<sequence>MKFFVVLFFALSLFIHGSFGTIICEDLTKDNCSFAISSYGKRCVLEDYEGKKGTVEYQCRTSEVMVEIMSGYIETDECVRACGVNRNATGISSDALLDKNAIVTLCSPPCYQRCPNIVDLHFNLAVGEGLSLPDLCEQQRNHPDRAMIELLSSSFVADGPVGSKRTRLFSVAPAPFSI</sequence>
<accession>A0A2U1PPW0</accession>
<feature type="chain" id="PRO_5015502420" evidence="1">
    <location>
        <begin position="21"/>
        <end position="178"/>
    </location>
</feature>
<dbReference type="PANTHER" id="PTHR33649">
    <property type="entry name" value="PAR1 PROTEIN"/>
    <property type="match status" value="1"/>
</dbReference>
<evidence type="ECO:0000313" key="2">
    <source>
        <dbReference type="EMBL" id="PWA87789.1"/>
    </source>
</evidence>
<protein>
    <submittedName>
        <fullName evidence="2">PAR1</fullName>
    </submittedName>
</protein>
<proteinExistence type="predicted"/>
<feature type="signal peptide" evidence="1">
    <location>
        <begin position="1"/>
        <end position="20"/>
    </location>
</feature>
<dbReference type="Pfam" id="PF06521">
    <property type="entry name" value="PAR1"/>
    <property type="match status" value="1"/>
</dbReference>
<keyword evidence="3" id="KW-1185">Reference proteome</keyword>
<organism evidence="2 3">
    <name type="scientific">Artemisia annua</name>
    <name type="common">Sweet wormwood</name>
    <dbReference type="NCBI Taxonomy" id="35608"/>
    <lineage>
        <taxon>Eukaryota</taxon>
        <taxon>Viridiplantae</taxon>
        <taxon>Streptophyta</taxon>
        <taxon>Embryophyta</taxon>
        <taxon>Tracheophyta</taxon>
        <taxon>Spermatophyta</taxon>
        <taxon>Magnoliopsida</taxon>
        <taxon>eudicotyledons</taxon>
        <taxon>Gunneridae</taxon>
        <taxon>Pentapetalae</taxon>
        <taxon>asterids</taxon>
        <taxon>campanulids</taxon>
        <taxon>Asterales</taxon>
        <taxon>Asteraceae</taxon>
        <taxon>Asteroideae</taxon>
        <taxon>Anthemideae</taxon>
        <taxon>Artemisiinae</taxon>
        <taxon>Artemisia</taxon>
    </lineage>
</organism>
<evidence type="ECO:0000313" key="3">
    <source>
        <dbReference type="Proteomes" id="UP000245207"/>
    </source>
</evidence>
<dbReference type="InterPro" id="IPR009489">
    <property type="entry name" value="PAR1"/>
</dbReference>
<gene>
    <name evidence="2" type="ORF">CTI12_AA066050</name>
</gene>
<dbReference type="AlphaFoldDB" id="A0A2U1PPW0"/>
<evidence type="ECO:0000256" key="1">
    <source>
        <dbReference type="SAM" id="SignalP"/>
    </source>
</evidence>
<name>A0A2U1PPW0_ARTAN</name>
<dbReference type="OrthoDB" id="772928at2759"/>
<dbReference type="PANTHER" id="PTHR33649:SF14">
    <property type="entry name" value="PAR1-RELATED"/>
    <property type="match status" value="1"/>
</dbReference>
<dbReference type="EMBL" id="PKPP01000876">
    <property type="protein sequence ID" value="PWA87789.1"/>
    <property type="molecule type" value="Genomic_DNA"/>
</dbReference>
<dbReference type="STRING" id="35608.A0A2U1PPW0"/>
<keyword evidence="1" id="KW-0732">Signal</keyword>